<evidence type="ECO:0000256" key="1">
    <source>
        <dbReference type="SAM" id="MobiDB-lite"/>
    </source>
</evidence>
<comment type="caution">
    <text evidence="2">The sequence shown here is derived from an EMBL/GenBank/DDBJ whole genome shotgun (WGS) entry which is preliminary data.</text>
</comment>
<dbReference type="PANTHER" id="PTHR46238">
    <property type="entry name" value="REVERSE TRANSCRIPTASE DOMAIN-CONTAINING PROTEIN"/>
    <property type="match status" value="1"/>
</dbReference>
<evidence type="ECO:0000313" key="3">
    <source>
        <dbReference type="Proteomes" id="UP001329430"/>
    </source>
</evidence>
<protein>
    <recommendedName>
        <fullName evidence="4">Reverse transcriptase</fullName>
    </recommendedName>
</protein>
<evidence type="ECO:0008006" key="4">
    <source>
        <dbReference type="Google" id="ProtNLM"/>
    </source>
</evidence>
<dbReference type="Proteomes" id="UP001329430">
    <property type="component" value="Chromosome 1"/>
</dbReference>
<dbReference type="AlphaFoldDB" id="A0AAN7VUE4"/>
<evidence type="ECO:0000313" key="2">
    <source>
        <dbReference type="EMBL" id="KAK5649468.1"/>
    </source>
</evidence>
<dbReference type="PANTHER" id="PTHR46238:SF8">
    <property type="entry name" value="ENDONUCLEASE_EXONUCLEASE_PHOSPHATASE DOMAIN-CONTAINING PROTEIN"/>
    <property type="match status" value="1"/>
</dbReference>
<keyword evidence="3" id="KW-1185">Reference proteome</keyword>
<name>A0AAN7VUE4_9COLE</name>
<dbReference type="EMBL" id="JAVRBK010000001">
    <property type="protein sequence ID" value="KAK5649468.1"/>
    <property type="molecule type" value="Genomic_DNA"/>
</dbReference>
<accession>A0AAN7VUE4</accession>
<feature type="region of interest" description="Disordered" evidence="1">
    <location>
        <begin position="83"/>
        <end position="102"/>
    </location>
</feature>
<reference evidence="2 3" key="1">
    <citation type="journal article" date="2024" name="Insects">
        <title>An Improved Chromosome-Level Genome Assembly of the Firefly Pyrocoelia pectoralis.</title>
        <authorList>
            <person name="Fu X."/>
            <person name="Meyer-Rochow V.B."/>
            <person name="Ballantyne L."/>
            <person name="Zhu X."/>
        </authorList>
    </citation>
    <scope>NUCLEOTIDE SEQUENCE [LARGE SCALE GENOMIC DNA]</scope>
    <source>
        <strain evidence="2">XCY_ONT2</strain>
    </source>
</reference>
<proteinExistence type="predicted"/>
<feature type="compositionally biased region" description="Basic residues" evidence="1">
    <location>
        <begin position="85"/>
        <end position="95"/>
    </location>
</feature>
<gene>
    <name evidence="2" type="ORF">RI129_000497</name>
</gene>
<sequence>MTYGCESWELKVSSKSKVLVMEMKYLRAVIGITRRDKIANKMVRDTLNVEPIIKHIESQQVKWFGHLTRMGNERQVKRVWQARPQKIKTRGRPRKTWNDAVQ</sequence>
<organism evidence="2 3">
    <name type="scientific">Pyrocoelia pectoralis</name>
    <dbReference type="NCBI Taxonomy" id="417401"/>
    <lineage>
        <taxon>Eukaryota</taxon>
        <taxon>Metazoa</taxon>
        <taxon>Ecdysozoa</taxon>
        <taxon>Arthropoda</taxon>
        <taxon>Hexapoda</taxon>
        <taxon>Insecta</taxon>
        <taxon>Pterygota</taxon>
        <taxon>Neoptera</taxon>
        <taxon>Endopterygota</taxon>
        <taxon>Coleoptera</taxon>
        <taxon>Polyphaga</taxon>
        <taxon>Elateriformia</taxon>
        <taxon>Elateroidea</taxon>
        <taxon>Lampyridae</taxon>
        <taxon>Lampyrinae</taxon>
        <taxon>Pyrocoelia</taxon>
    </lineage>
</organism>